<protein>
    <submittedName>
        <fullName evidence="1">DEAD-box ATP-dependent RNA helicase 14</fullName>
    </submittedName>
</protein>
<evidence type="ECO:0000313" key="1">
    <source>
        <dbReference type="EMBL" id="ONM29661.1"/>
    </source>
</evidence>
<keyword evidence="1" id="KW-0547">Nucleotide-binding</keyword>
<keyword evidence="1" id="KW-0378">Hydrolase</keyword>
<organism evidence="1">
    <name type="scientific">Zea mays</name>
    <name type="common">Maize</name>
    <dbReference type="NCBI Taxonomy" id="4577"/>
    <lineage>
        <taxon>Eukaryota</taxon>
        <taxon>Viridiplantae</taxon>
        <taxon>Streptophyta</taxon>
        <taxon>Embryophyta</taxon>
        <taxon>Tracheophyta</taxon>
        <taxon>Spermatophyta</taxon>
        <taxon>Magnoliopsida</taxon>
        <taxon>Liliopsida</taxon>
        <taxon>Poales</taxon>
        <taxon>Poaceae</taxon>
        <taxon>PACMAD clade</taxon>
        <taxon>Panicoideae</taxon>
        <taxon>Andropogonodae</taxon>
        <taxon>Andropogoneae</taxon>
        <taxon>Tripsacinae</taxon>
        <taxon>Zea</taxon>
    </lineage>
</organism>
<keyword evidence="1" id="KW-0347">Helicase</keyword>
<dbReference type="EMBL" id="CM007649">
    <property type="protein sequence ID" value="ONM29661.1"/>
    <property type="molecule type" value="Genomic_DNA"/>
</dbReference>
<accession>A0A1D6MK76</accession>
<dbReference type="GO" id="GO:0004386">
    <property type="term" value="F:helicase activity"/>
    <property type="evidence" value="ECO:0007669"/>
    <property type="project" value="UniProtKB-KW"/>
</dbReference>
<reference evidence="1" key="1">
    <citation type="submission" date="2015-12" db="EMBL/GenBank/DDBJ databases">
        <title>Update maize B73 reference genome by single molecule sequencing technologies.</title>
        <authorList>
            <consortium name="Maize Genome Sequencing Project"/>
            <person name="Ware D."/>
        </authorList>
    </citation>
    <scope>NUCLEOTIDE SEQUENCE [LARGE SCALE GENOMIC DNA]</scope>
    <source>
        <tissue evidence="1">Seedling</tissue>
    </source>
</reference>
<keyword evidence="1" id="KW-0067">ATP-binding</keyword>
<proteinExistence type="predicted"/>
<gene>
    <name evidence="1" type="ORF">ZEAMMB73_Zm00001d039673</name>
</gene>
<sequence>MVEDHVDGHLLMTLMVVRDMVLKDQLIVSRTAASATRPGVVQAFTRASITALVAISSVILQAFMPAMVTAARTIRRVTIRASHPAPATISPGMVSVFMKGSMDHAEGTRADQTMMDSVLGAEVLASLWKFPTGDCIH</sequence>
<name>A0A1D6MK76_MAIZE</name>
<dbReference type="AlphaFoldDB" id="A0A1D6MK76"/>